<feature type="region of interest" description="Disordered" evidence="1">
    <location>
        <begin position="1"/>
        <end position="44"/>
    </location>
</feature>
<evidence type="ECO:0000313" key="3">
    <source>
        <dbReference type="Proteomes" id="UP000479710"/>
    </source>
</evidence>
<dbReference type="EMBL" id="SPHZ02000008">
    <property type="protein sequence ID" value="KAF0904015.1"/>
    <property type="molecule type" value="Genomic_DNA"/>
</dbReference>
<organism evidence="2 3">
    <name type="scientific">Oryza meyeriana var. granulata</name>
    <dbReference type="NCBI Taxonomy" id="110450"/>
    <lineage>
        <taxon>Eukaryota</taxon>
        <taxon>Viridiplantae</taxon>
        <taxon>Streptophyta</taxon>
        <taxon>Embryophyta</taxon>
        <taxon>Tracheophyta</taxon>
        <taxon>Spermatophyta</taxon>
        <taxon>Magnoliopsida</taxon>
        <taxon>Liliopsida</taxon>
        <taxon>Poales</taxon>
        <taxon>Poaceae</taxon>
        <taxon>BOP clade</taxon>
        <taxon>Oryzoideae</taxon>
        <taxon>Oryzeae</taxon>
        <taxon>Oryzinae</taxon>
        <taxon>Oryza</taxon>
        <taxon>Oryza meyeriana</taxon>
    </lineage>
</organism>
<reference evidence="2 3" key="1">
    <citation type="submission" date="2019-11" db="EMBL/GenBank/DDBJ databases">
        <title>Whole genome sequence of Oryza granulata.</title>
        <authorList>
            <person name="Li W."/>
        </authorList>
    </citation>
    <scope>NUCLEOTIDE SEQUENCE [LARGE SCALE GENOMIC DNA]</scope>
    <source>
        <strain evidence="3">cv. Menghai</strain>
        <tissue evidence="2">Leaf</tissue>
    </source>
</reference>
<evidence type="ECO:0000313" key="2">
    <source>
        <dbReference type="EMBL" id="KAF0904015.1"/>
    </source>
</evidence>
<comment type="caution">
    <text evidence="2">The sequence shown here is derived from an EMBL/GenBank/DDBJ whole genome shotgun (WGS) entry which is preliminary data.</text>
</comment>
<dbReference type="Proteomes" id="UP000479710">
    <property type="component" value="Unassembled WGS sequence"/>
</dbReference>
<accession>A0A6G1CTN5</accession>
<name>A0A6G1CTN5_9ORYZ</name>
<protein>
    <submittedName>
        <fullName evidence="2">Uncharacterized protein</fullName>
    </submittedName>
</protein>
<sequence>MAAEGERRRRVIGGGGQAREDGDRGSSSRRQAFEMGGVLGEEGIRHAGKREAISILNRSLRRR</sequence>
<dbReference type="AlphaFoldDB" id="A0A6G1CTN5"/>
<proteinExistence type="predicted"/>
<keyword evidence="3" id="KW-1185">Reference proteome</keyword>
<evidence type="ECO:0000256" key="1">
    <source>
        <dbReference type="SAM" id="MobiDB-lite"/>
    </source>
</evidence>
<gene>
    <name evidence="2" type="ORF">E2562_030711</name>
</gene>